<protein>
    <submittedName>
        <fullName evidence="5">WD40 repeat-like protein</fullName>
    </submittedName>
</protein>
<dbReference type="InterPro" id="IPR015943">
    <property type="entry name" value="WD40/YVTN_repeat-like_dom_sf"/>
</dbReference>
<dbReference type="Pfam" id="PF23798">
    <property type="entry name" value="Beta-prop_SPT8"/>
    <property type="match status" value="2"/>
</dbReference>
<keyword evidence="1" id="KW-0853">WD repeat</keyword>
<name>A0A9P5XN59_9AGAR</name>
<gene>
    <name evidence="5" type="ORF">P691DRAFT_806718</name>
</gene>
<evidence type="ECO:0000313" key="5">
    <source>
        <dbReference type="EMBL" id="KAF9454547.1"/>
    </source>
</evidence>
<dbReference type="SUPFAM" id="SSF50978">
    <property type="entry name" value="WD40 repeat-like"/>
    <property type="match status" value="1"/>
</dbReference>
<dbReference type="PANTHER" id="PTHR19848">
    <property type="entry name" value="WD40 REPEAT PROTEIN"/>
    <property type="match status" value="1"/>
</dbReference>
<dbReference type="PANTHER" id="PTHR19848:SF8">
    <property type="entry name" value="F-BOX AND WD REPEAT DOMAIN CONTAINING 7"/>
    <property type="match status" value="1"/>
</dbReference>
<organism evidence="5 6">
    <name type="scientific">Macrolepiota fuliginosa MF-IS2</name>
    <dbReference type="NCBI Taxonomy" id="1400762"/>
    <lineage>
        <taxon>Eukaryota</taxon>
        <taxon>Fungi</taxon>
        <taxon>Dikarya</taxon>
        <taxon>Basidiomycota</taxon>
        <taxon>Agaricomycotina</taxon>
        <taxon>Agaricomycetes</taxon>
        <taxon>Agaricomycetidae</taxon>
        <taxon>Agaricales</taxon>
        <taxon>Agaricineae</taxon>
        <taxon>Agaricaceae</taxon>
        <taxon>Macrolepiota</taxon>
    </lineage>
</organism>
<keyword evidence="2" id="KW-0677">Repeat</keyword>
<evidence type="ECO:0000256" key="3">
    <source>
        <dbReference type="SAM" id="MobiDB-lite"/>
    </source>
</evidence>
<evidence type="ECO:0000256" key="1">
    <source>
        <dbReference type="ARBA" id="ARBA00022574"/>
    </source>
</evidence>
<dbReference type="OrthoDB" id="10260946at2759"/>
<reference evidence="5" key="1">
    <citation type="submission" date="2020-11" db="EMBL/GenBank/DDBJ databases">
        <authorList>
            <consortium name="DOE Joint Genome Institute"/>
            <person name="Ahrendt S."/>
            <person name="Riley R."/>
            <person name="Andreopoulos W."/>
            <person name="Labutti K."/>
            <person name="Pangilinan J."/>
            <person name="Ruiz-Duenas F.J."/>
            <person name="Barrasa J.M."/>
            <person name="Sanchez-Garcia M."/>
            <person name="Camarero S."/>
            <person name="Miyauchi S."/>
            <person name="Serrano A."/>
            <person name="Linde D."/>
            <person name="Babiker R."/>
            <person name="Drula E."/>
            <person name="Ayuso-Fernandez I."/>
            <person name="Pacheco R."/>
            <person name="Padilla G."/>
            <person name="Ferreira P."/>
            <person name="Barriuso J."/>
            <person name="Kellner H."/>
            <person name="Castanera R."/>
            <person name="Alfaro M."/>
            <person name="Ramirez L."/>
            <person name="Pisabarro A.G."/>
            <person name="Kuo A."/>
            <person name="Tritt A."/>
            <person name="Lipzen A."/>
            <person name="He G."/>
            <person name="Yan M."/>
            <person name="Ng V."/>
            <person name="Cullen D."/>
            <person name="Martin F."/>
            <person name="Rosso M.-N."/>
            <person name="Henrissat B."/>
            <person name="Hibbett D."/>
            <person name="Martinez A.T."/>
            <person name="Grigoriev I.V."/>
        </authorList>
    </citation>
    <scope>NUCLEOTIDE SEQUENCE</scope>
    <source>
        <strain evidence="5">MF-IS2</strain>
    </source>
</reference>
<evidence type="ECO:0000256" key="2">
    <source>
        <dbReference type="ARBA" id="ARBA00022737"/>
    </source>
</evidence>
<dbReference type="InterPro" id="IPR001680">
    <property type="entry name" value="WD40_rpt"/>
</dbReference>
<feature type="domain" description="Transcription factor spt8 beta-propeller" evidence="4">
    <location>
        <begin position="3"/>
        <end position="192"/>
    </location>
</feature>
<dbReference type="SMART" id="SM00320">
    <property type="entry name" value="WD40"/>
    <property type="match status" value="7"/>
</dbReference>
<accession>A0A9P5XN59</accession>
<sequence length="530" mass="56944">MCALPHPGPVHSLASSMCMTHLLTGSDDGYIRDYDIFTALNGKTFLSAPQRHHAGVVEGLMKAGNLYCWWENPTSSNSKMNGTALADDDSGVAPVYSLAMHSDALWALGGSDTGQINLFTVRHEPGRLCHVMNGHRGRAVSGLSLDYDEKSFFSAGWDGEAIQWDLNTGQGVRNFTAHGSQLAAIALRPQNPCYSDSGSPGLARTDTSMGDSAQETQSLSGLGQETLYHSASPPKHETFTNDVSLPDASQFKSENPENLPPSADSDAKSDASFDPLFDGDDADDANAMEIEHTKPEPVSFENKIAMPGQQNFTQPVPAPTPRPATTVAPPKSAPPLLDPSNYATFTPDLLLTASIDGQVILWDRRVNNPGRGVGRLWLSEKTPPWCLSACWSADGSQIYAGRRNGTVDVWDVRLLGRSGPSSTPRLLKTLRNPTSSGVVSCVVAFPDCRHIACASFDNLRLWNVAEAGEPDSGKSRGGVQFKIIPGHHGGYISQMLVDPGCRFLVSASSNRGWHGESTKTVFVHDIKANT</sequence>
<evidence type="ECO:0000313" key="6">
    <source>
        <dbReference type="Proteomes" id="UP000807342"/>
    </source>
</evidence>
<dbReference type="Gene3D" id="2.130.10.10">
    <property type="entry name" value="YVTN repeat-like/Quinoprotein amine dehydrogenase"/>
    <property type="match status" value="2"/>
</dbReference>
<keyword evidence="6" id="KW-1185">Reference proteome</keyword>
<evidence type="ECO:0000259" key="4">
    <source>
        <dbReference type="Pfam" id="PF23798"/>
    </source>
</evidence>
<feature type="region of interest" description="Disordered" evidence="3">
    <location>
        <begin position="195"/>
        <end position="281"/>
    </location>
</feature>
<dbReference type="EMBL" id="MU151053">
    <property type="protein sequence ID" value="KAF9454547.1"/>
    <property type="molecule type" value="Genomic_DNA"/>
</dbReference>
<feature type="region of interest" description="Disordered" evidence="3">
    <location>
        <begin position="314"/>
        <end position="335"/>
    </location>
</feature>
<dbReference type="AlphaFoldDB" id="A0A9P5XN59"/>
<proteinExistence type="predicted"/>
<dbReference type="InterPro" id="IPR036322">
    <property type="entry name" value="WD40_repeat_dom_sf"/>
</dbReference>
<feature type="compositionally biased region" description="Polar residues" evidence="3">
    <location>
        <begin position="205"/>
        <end position="229"/>
    </location>
</feature>
<dbReference type="InterPro" id="IPR057544">
    <property type="entry name" value="Beta-prop_SPT8"/>
</dbReference>
<comment type="caution">
    <text evidence="5">The sequence shown here is derived from an EMBL/GenBank/DDBJ whole genome shotgun (WGS) entry which is preliminary data.</text>
</comment>
<feature type="domain" description="Transcription factor spt8 beta-propeller" evidence="4">
    <location>
        <begin position="349"/>
        <end position="526"/>
    </location>
</feature>
<dbReference type="Proteomes" id="UP000807342">
    <property type="component" value="Unassembled WGS sequence"/>
</dbReference>